<name>A0AAV4P4R1_9ARAC</name>
<dbReference type="AlphaFoldDB" id="A0AAV4P4R1"/>
<organism evidence="1 2">
    <name type="scientific">Caerostris darwini</name>
    <dbReference type="NCBI Taxonomy" id="1538125"/>
    <lineage>
        <taxon>Eukaryota</taxon>
        <taxon>Metazoa</taxon>
        <taxon>Ecdysozoa</taxon>
        <taxon>Arthropoda</taxon>
        <taxon>Chelicerata</taxon>
        <taxon>Arachnida</taxon>
        <taxon>Araneae</taxon>
        <taxon>Araneomorphae</taxon>
        <taxon>Entelegynae</taxon>
        <taxon>Araneoidea</taxon>
        <taxon>Araneidae</taxon>
        <taxon>Caerostris</taxon>
    </lineage>
</organism>
<sequence>MSANSALGTKSNPCSEKLQLRMRIADDLFRRELATCRTVQMMSLTISFCYKLLSYVWFSEPSFIRLVQTMKTVIANKKEINRIEGAVEVFGGRKHKRTTRGE</sequence>
<keyword evidence="2" id="KW-1185">Reference proteome</keyword>
<reference evidence="1 2" key="1">
    <citation type="submission" date="2021-06" db="EMBL/GenBank/DDBJ databases">
        <title>Caerostris darwini draft genome.</title>
        <authorList>
            <person name="Kono N."/>
            <person name="Arakawa K."/>
        </authorList>
    </citation>
    <scope>NUCLEOTIDE SEQUENCE [LARGE SCALE GENOMIC DNA]</scope>
</reference>
<protein>
    <submittedName>
        <fullName evidence="1">Uncharacterized protein</fullName>
    </submittedName>
</protein>
<comment type="caution">
    <text evidence="1">The sequence shown here is derived from an EMBL/GenBank/DDBJ whole genome shotgun (WGS) entry which is preliminary data.</text>
</comment>
<gene>
    <name evidence="1" type="ORF">CDAR_262171</name>
</gene>
<accession>A0AAV4P4R1</accession>
<evidence type="ECO:0000313" key="1">
    <source>
        <dbReference type="EMBL" id="GIX92212.1"/>
    </source>
</evidence>
<evidence type="ECO:0000313" key="2">
    <source>
        <dbReference type="Proteomes" id="UP001054837"/>
    </source>
</evidence>
<dbReference type="Proteomes" id="UP001054837">
    <property type="component" value="Unassembled WGS sequence"/>
</dbReference>
<proteinExistence type="predicted"/>
<dbReference type="EMBL" id="BPLQ01002377">
    <property type="protein sequence ID" value="GIX92212.1"/>
    <property type="molecule type" value="Genomic_DNA"/>
</dbReference>